<evidence type="ECO:0000313" key="1">
    <source>
        <dbReference type="EMBL" id="MPL94422.1"/>
    </source>
</evidence>
<gene>
    <name evidence="1" type="ORF">SDC9_40575</name>
</gene>
<reference evidence="1" key="1">
    <citation type="submission" date="2019-08" db="EMBL/GenBank/DDBJ databases">
        <authorList>
            <person name="Kucharzyk K."/>
            <person name="Murdoch R.W."/>
            <person name="Higgins S."/>
            <person name="Loffler F."/>
        </authorList>
    </citation>
    <scope>NUCLEOTIDE SEQUENCE</scope>
</reference>
<name>A0A644VVE4_9ZZZZ</name>
<dbReference type="EMBL" id="VSSQ01000427">
    <property type="protein sequence ID" value="MPL94422.1"/>
    <property type="molecule type" value="Genomic_DNA"/>
</dbReference>
<accession>A0A644VVE4</accession>
<sequence>MEIAKTYKGSLGRAVAIAVEAHAGQFDKAGADYIEHPIRVMSVGKSVDEKIVGVLHDVIEDSAWTIEMLRAEGFSETVLNALVCLTKLSEDEPYDQFISRVSLNPLAKTVKLNDLTDNMDIRRLMEISDNDVARLRKYLKAYKQLL</sequence>
<evidence type="ECO:0008006" key="2">
    <source>
        <dbReference type="Google" id="ProtNLM"/>
    </source>
</evidence>
<protein>
    <recommendedName>
        <fullName evidence="2">GTP pyrophosphokinase</fullName>
    </recommendedName>
</protein>
<dbReference type="SUPFAM" id="SSF109604">
    <property type="entry name" value="HD-domain/PDEase-like"/>
    <property type="match status" value="1"/>
</dbReference>
<dbReference type="AlphaFoldDB" id="A0A644VVE4"/>
<comment type="caution">
    <text evidence="1">The sequence shown here is derived from an EMBL/GenBank/DDBJ whole genome shotgun (WGS) entry which is preliminary data.</text>
</comment>
<proteinExistence type="predicted"/>
<organism evidence="1">
    <name type="scientific">bioreactor metagenome</name>
    <dbReference type="NCBI Taxonomy" id="1076179"/>
    <lineage>
        <taxon>unclassified sequences</taxon>
        <taxon>metagenomes</taxon>
        <taxon>ecological metagenomes</taxon>
    </lineage>
</organism>
<dbReference type="Gene3D" id="1.10.3210.10">
    <property type="entry name" value="Hypothetical protein af1432"/>
    <property type="match status" value="1"/>
</dbReference>